<sequence>MALIMYCCPVPDDSITFTNRQMPYHAVTSNYGVRPQDNVVSYNSIMADITAFLYNNPMA</sequence>
<evidence type="ECO:0000313" key="2">
    <source>
        <dbReference type="EMBL" id="QJA99393.1"/>
    </source>
</evidence>
<evidence type="ECO:0000313" key="1">
    <source>
        <dbReference type="EMBL" id="QJA43490.1"/>
    </source>
</evidence>
<name>A0A6H1Z8G3_9ZZZZ</name>
<dbReference type="EMBL" id="MT143836">
    <property type="protein sequence ID" value="QJA43490.1"/>
    <property type="molecule type" value="Genomic_DNA"/>
</dbReference>
<organism evidence="1">
    <name type="scientific">viral metagenome</name>
    <dbReference type="NCBI Taxonomy" id="1070528"/>
    <lineage>
        <taxon>unclassified sequences</taxon>
        <taxon>metagenomes</taxon>
        <taxon>organismal metagenomes</taxon>
    </lineage>
</organism>
<dbReference type="EMBL" id="MT143648">
    <property type="protein sequence ID" value="QJA99393.1"/>
    <property type="molecule type" value="Genomic_DNA"/>
</dbReference>
<reference evidence="1" key="1">
    <citation type="submission" date="2020-03" db="EMBL/GenBank/DDBJ databases">
        <title>The deep terrestrial virosphere.</title>
        <authorList>
            <person name="Holmfeldt K."/>
            <person name="Nilsson E."/>
            <person name="Simone D."/>
            <person name="Lopez-Fernandez M."/>
            <person name="Wu X."/>
            <person name="de Brujin I."/>
            <person name="Lundin D."/>
            <person name="Andersson A."/>
            <person name="Bertilsson S."/>
            <person name="Dopson M."/>
        </authorList>
    </citation>
    <scope>NUCLEOTIDE SEQUENCE</scope>
    <source>
        <strain evidence="2">MM171A01067</strain>
        <strain evidence="1">MM171B00822</strain>
    </source>
</reference>
<accession>A0A6H1Z8G3</accession>
<protein>
    <submittedName>
        <fullName evidence="1">Uncharacterized protein</fullName>
    </submittedName>
</protein>
<dbReference type="AlphaFoldDB" id="A0A6H1Z8G3"/>
<gene>
    <name evidence="2" type="ORF">MM171A01067_0003</name>
    <name evidence="1" type="ORF">MM171B00822_0003</name>
</gene>
<proteinExistence type="predicted"/>